<feature type="non-terminal residue" evidence="2">
    <location>
        <position position="492"/>
    </location>
</feature>
<sequence>MTQGRTDARTLKELGEMVKLVQAEQEGFASNAAMAAQLRSPGGAGSSGGGSDGSAMALMLGSEERLQRSLQQVKDLVNANIAELDGAKAKYDTSLELVQVTFQQLHTRLAALESSSGSDSDSRLSSWARASELRELENSFIDRLRMTSDANERMQRTINQLVVDMERVAAQHNNSEHARANAASAASGARGGSLNAEQLGLMEQRVEQRLALMATQFASVHSLRECEARFASLDTIRSLQDTARANDELVLGAVKQLERQFQEKIDVEHQVLLRMARQVDTLQREIRSHTEAPQAEVTTPQLRLVRPLASPTGTMGFNPLTNAMGDRSQDPMSILLAQANGMSHLLPPHTPRHPAALTLSPGWPAIHGQSKAALSHRLPNSAGEQLGEAVGKASLQLVTHIVHSDAAVRIARYSVELGAEVRVALRQVRDDRVLSWDLLEGLLAIRKPPPTAQAGRRAAPPPLKTARPRPPLTPQRPHPSSRGAAYTSLRSM</sequence>
<dbReference type="EMBL" id="BLLF01000230">
    <property type="protein sequence ID" value="GFH09388.1"/>
    <property type="molecule type" value="Genomic_DNA"/>
</dbReference>
<protein>
    <submittedName>
        <fullName evidence="2">Uncharacterized protein</fullName>
    </submittedName>
</protein>
<proteinExistence type="predicted"/>
<feature type="compositionally biased region" description="Pro residues" evidence="1">
    <location>
        <begin position="459"/>
        <end position="477"/>
    </location>
</feature>
<evidence type="ECO:0000256" key="1">
    <source>
        <dbReference type="SAM" id="MobiDB-lite"/>
    </source>
</evidence>
<organism evidence="2 3">
    <name type="scientific">Haematococcus lacustris</name>
    <name type="common">Green alga</name>
    <name type="synonym">Haematococcus pluvialis</name>
    <dbReference type="NCBI Taxonomy" id="44745"/>
    <lineage>
        <taxon>Eukaryota</taxon>
        <taxon>Viridiplantae</taxon>
        <taxon>Chlorophyta</taxon>
        <taxon>core chlorophytes</taxon>
        <taxon>Chlorophyceae</taxon>
        <taxon>CS clade</taxon>
        <taxon>Chlamydomonadales</taxon>
        <taxon>Haematococcaceae</taxon>
        <taxon>Haematococcus</taxon>
    </lineage>
</organism>
<dbReference type="AlphaFoldDB" id="A0A699YNN4"/>
<accession>A0A699YNN4</accession>
<comment type="caution">
    <text evidence="2">The sequence shown here is derived from an EMBL/GenBank/DDBJ whole genome shotgun (WGS) entry which is preliminary data.</text>
</comment>
<evidence type="ECO:0000313" key="3">
    <source>
        <dbReference type="Proteomes" id="UP000485058"/>
    </source>
</evidence>
<gene>
    <name evidence="2" type="ORF">HaLaN_04512</name>
</gene>
<feature type="region of interest" description="Disordered" evidence="1">
    <location>
        <begin position="449"/>
        <end position="492"/>
    </location>
</feature>
<name>A0A699YNN4_HAELA</name>
<evidence type="ECO:0000313" key="2">
    <source>
        <dbReference type="EMBL" id="GFH09388.1"/>
    </source>
</evidence>
<dbReference type="Proteomes" id="UP000485058">
    <property type="component" value="Unassembled WGS sequence"/>
</dbReference>
<reference evidence="2 3" key="1">
    <citation type="submission" date="2020-02" db="EMBL/GenBank/DDBJ databases">
        <title>Draft genome sequence of Haematococcus lacustris strain NIES-144.</title>
        <authorList>
            <person name="Morimoto D."/>
            <person name="Nakagawa S."/>
            <person name="Yoshida T."/>
            <person name="Sawayama S."/>
        </authorList>
    </citation>
    <scope>NUCLEOTIDE SEQUENCE [LARGE SCALE GENOMIC DNA]</scope>
    <source>
        <strain evidence="2 3">NIES-144</strain>
    </source>
</reference>
<keyword evidence="3" id="KW-1185">Reference proteome</keyword>